<dbReference type="GeneID" id="110778975"/>
<organism evidence="2 3">
    <name type="scientific">Spinacia oleracea</name>
    <name type="common">Spinach</name>
    <dbReference type="NCBI Taxonomy" id="3562"/>
    <lineage>
        <taxon>Eukaryota</taxon>
        <taxon>Viridiplantae</taxon>
        <taxon>Streptophyta</taxon>
        <taxon>Embryophyta</taxon>
        <taxon>Tracheophyta</taxon>
        <taxon>Spermatophyta</taxon>
        <taxon>Magnoliopsida</taxon>
        <taxon>eudicotyledons</taxon>
        <taxon>Gunneridae</taxon>
        <taxon>Pentapetalae</taxon>
        <taxon>Caryophyllales</taxon>
        <taxon>Chenopodiaceae</taxon>
        <taxon>Chenopodioideae</taxon>
        <taxon>Anserineae</taxon>
        <taxon>Spinacia</taxon>
    </lineage>
</organism>
<dbReference type="InterPro" id="IPR001810">
    <property type="entry name" value="F-box_dom"/>
</dbReference>
<reference evidence="2" key="1">
    <citation type="journal article" date="2021" name="Nat. Commun.">
        <title>Genomic analyses provide insights into spinach domestication and the genetic basis of agronomic traits.</title>
        <authorList>
            <person name="Cai X."/>
            <person name="Sun X."/>
            <person name="Xu C."/>
            <person name="Sun H."/>
            <person name="Wang X."/>
            <person name="Ge C."/>
            <person name="Zhang Z."/>
            <person name="Wang Q."/>
            <person name="Fei Z."/>
            <person name="Jiao C."/>
            <person name="Wang Q."/>
        </authorList>
    </citation>
    <scope>NUCLEOTIDE SEQUENCE [LARGE SCALE GENOMIC DNA]</scope>
    <source>
        <strain evidence="2">cv. Varoflay</strain>
    </source>
</reference>
<dbReference type="OrthoDB" id="786450at2759"/>
<dbReference type="PANTHER" id="PTHR34049">
    <property type="entry name" value="F-BOX PROTEIN SKIP27"/>
    <property type="match status" value="1"/>
</dbReference>
<protein>
    <submittedName>
        <fullName evidence="3">F-box protein At4g05010</fullName>
    </submittedName>
</protein>
<evidence type="ECO:0000259" key="1">
    <source>
        <dbReference type="PROSITE" id="PS50181"/>
    </source>
</evidence>
<accession>A0A9R0JLJ7</accession>
<keyword evidence="2" id="KW-1185">Reference proteome</keyword>
<sequence>MALTKSLSFSLGRKRILISKNSCDLEQFCADFEPYSPVKRHCYSSDEDDETFRVKDTSSLLEALPQEILIKVICGVDHDDLKQLFLVSKTVRDSTIIAKQSHFAFSTPAKMKAFRNSIDMLNNEMDLDEIEAPNAPKQARKLNRPRINKKRLSDISVALFSDGEEEEQRWTRRSLFMETDS</sequence>
<feature type="domain" description="F-box" evidence="1">
    <location>
        <begin position="58"/>
        <end position="106"/>
    </location>
</feature>
<dbReference type="Proteomes" id="UP000813463">
    <property type="component" value="Chromosome 6"/>
</dbReference>
<dbReference type="InterPro" id="IPR045286">
    <property type="entry name" value="FBS1-like"/>
</dbReference>
<name>A0A9R0JLJ7_SPIOL</name>
<evidence type="ECO:0000313" key="2">
    <source>
        <dbReference type="Proteomes" id="UP000813463"/>
    </source>
</evidence>
<proteinExistence type="predicted"/>
<dbReference type="PANTHER" id="PTHR34049:SF1">
    <property type="entry name" value="F-BOX PROTEIN SKIP27"/>
    <property type="match status" value="1"/>
</dbReference>
<evidence type="ECO:0000313" key="3">
    <source>
        <dbReference type="RefSeq" id="XP_021839200.1"/>
    </source>
</evidence>
<reference evidence="3" key="2">
    <citation type="submission" date="2025-08" db="UniProtKB">
        <authorList>
            <consortium name="RefSeq"/>
        </authorList>
    </citation>
    <scope>IDENTIFICATION</scope>
    <source>
        <tissue evidence="3">Leaf</tissue>
    </source>
</reference>
<dbReference type="RefSeq" id="XP_021839200.1">
    <property type="nucleotide sequence ID" value="XM_021983508.2"/>
</dbReference>
<gene>
    <name evidence="3" type="primary">LOC110778975</name>
</gene>
<dbReference type="KEGG" id="soe:110778975"/>
<dbReference type="PROSITE" id="PS50181">
    <property type="entry name" value="FBOX"/>
    <property type="match status" value="1"/>
</dbReference>
<dbReference type="AlphaFoldDB" id="A0A9R0JLJ7"/>